<organism evidence="1 2">
    <name type="scientific">Pseudomonas frederiksbergensis</name>
    <dbReference type="NCBI Taxonomy" id="104087"/>
    <lineage>
        <taxon>Bacteria</taxon>
        <taxon>Pseudomonadati</taxon>
        <taxon>Pseudomonadota</taxon>
        <taxon>Gammaproteobacteria</taxon>
        <taxon>Pseudomonadales</taxon>
        <taxon>Pseudomonadaceae</taxon>
        <taxon>Pseudomonas</taxon>
    </lineage>
</organism>
<name>A0AB33E8C1_9PSED</name>
<sequence length="70" mass="8181">MRFIRTMKRNTWNREKMWAGQTAPFFACRKAKRPARGLFGNAREISVRGVRSCLACHPIQRNRAMDLSVQ</sequence>
<reference evidence="1 2" key="1">
    <citation type="submission" date="2017-09" db="EMBL/GenBank/DDBJ databases">
        <title>Complete Genome sequence of Lysobacter capsici KNU-15.</title>
        <authorList>
            <person name="Kim M.-C."/>
            <person name="Yi H."/>
            <person name="Lee D.-W."/>
            <person name="Shin J.-H."/>
        </authorList>
    </citation>
    <scope>NUCLEOTIDE SEQUENCE [LARGE SCALE GENOMIC DNA]</scope>
    <source>
        <strain evidence="1 2">KNU-15</strain>
    </source>
</reference>
<gene>
    <name evidence="1" type="ORF">CNN82_06240</name>
</gene>
<dbReference type="Proteomes" id="UP000218385">
    <property type="component" value="Chromosome"/>
</dbReference>
<proteinExistence type="predicted"/>
<dbReference type="EMBL" id="CP023466">
    <property type="protein sequence ID" value="ATE76035.1"/>
    <property type="molecule type" value="Genomic_DNA"/>
</dbReference>
<evidence type="ECO:0000313" key="1">
    <source>
        <dbReference type="EMBL" id="ATE76035.1"/>
    </source>
</evidence>
<dbReference type="AlphaFoldDB" id="A0AB33E8C1"/>
<protein>
    <submittedName>
        <fullName evidence="1">Uncharacterized protein</fullName>
    </submittedName>
</protein>
<evidence type="ECO:0000313" key="2">
    <source>
        <dbReference type="Proteomes" id="UP000218385"/>
    </source>
</evidence>
<accession>A0AB33E8C1</accession>